<dbReference type="Proteomes" id="UP000469185">
    <property type="component" value="Unassembled WGS sequence"/>
</dbReference>
<keyword evidence="2" id="KW-1185">Reference proteome</keyword>
<dbReference type="Pfam" id="PF19593">
    <property type="entry name" value="DUF6098"/>
    <property type="match status" value="1"/>
</dbReference>
<sequence length="144" mass="16213">MLLKGRGLPLVPDLQALTDLVRCRSGLYLRQSQGPEADMFGQGSLDYESGVKMPGLSVTTIEPEPWWPRPPIDWVARRVCKYADLSEVEGRHAWLLHGRVVGRGPDHEPLVTDIEPVARLDDLVIQEARSHYAERFDVARDSTN</sequence>
<name>A0A6N9YNY8_9ACTN</name>
<dbReference type="EMBL" id="JAAGOB010000007">
    <property type="protein sequence ID" value="NED96558.1"/>
    <property type="molecule type" value="Genomic_DNA"/>
</dbReference>
<dbReference type="InterPro" id="IPR046080">
    <property type="entry name" value="DUF6098"/>
</dbReference>
<comment type="caution">
    <text evidence="1">The sequence shown here is derived from an EMBL/GenBank/DDBJ whole genome shotgun (WGS) entry which is preliminary data.</text>
</comment>
<accession>A0A6N9YNY8</accession>
<dbReference type="AlphaFoldDB" id="A0A6N9YNY8"/>
<gene>
    <name evidence="1" type="ORF">G1H11_14705</name>
</gene>
<proteinExistence type="predicted"/>
<protein>
    <submittedName>
        <fullName evidence="1">Uncharacterized protein</fullName>
    </submittedName>
</protein>
<evidence type="ECO:0000313" key="2">
    <source>
        <dbReference type="Proteomes" id="UP000469185"/>
    </source>
</evidence>
<reference evidence="1 2" key="1">
    <citation type="submission" date="2020-02" db="EMBL/GenBank/DDBJ databases">
        <authorList>
            <person name="Li X.-J."/>
            <person name="Feng X.-M."/>
        </authorList>
    </citation>
    <scope>NUCLEOTIDE SEQUENCE [LARGE SCALE GENOMIC DNA]</scope>
    <source>
        <strain evidence="1 2">CGMCC 4.7225</strain>
    </source>
</reference>
<evidence type="ECO:0000313" key="1">
    <source>
        <dbReference type="EMBL" id="NED96558.1"/>
    </source>
</evidence>
<organism evidence="1 2">
    <name type="scientific">Phytoactinopolyspora alkaliphila</name>
    <dbReference type="NCBI Taxonomy" id="1783498"/>
    <lineage>
        <taxon>Bacteria</taxon>
        <taxon>Bacillati</taxon>
        <taxon>Actinomycetota</taxon>
        <taxon>Actinomycetes</taxon>
        <taxon>Jiangellales</taxon>
        <taxon>Jiangellaceae</taxon>
        <taxon>Phytoactinopolyspora</taxon>
    </lineage>
</organism>
<dbReference type="RefSeq" id="WP_163819339.1">
    <property type="nucleotide sequence ID" value="NZ_JAAGOB010000007.1"/>
</dbReference>